<dbReference type="PANTHER" id="PTHR30295:SF1">
    <property type="entry name" value="DNA PROTECTION DURING STARVATION PROTEIN"/>
    <property type="match status" value="1"/>
</dbReference>
<keyword evidence="2" id="KW-0408">Iron</keyword>
<evidence type="ECO:0000313" key="5">
    <source>
        <dbReference type="Proteomes" id="UP000027093"/>
    </source>
</evidence>
<dbReference type="Gene3D" id="1.20.1260.10">
    <property type="match status" value="1"/>
</dbReference>
<evidence type="ECO:0000313" key="4">
    <source>
        <dbReference type="EMBL" id="AIC15985.1"/>
    </source>
</evidence>
<sequence>MGRTEKKILGKNAQVIIDTLKRAYSDEMRIFHYFWYVGINMEGIGLVTYAQALKTQATGELMHAELLANRISELGGRAPSNPTEWEKLSTIGTLDPAKHLTLRSALERAVKFEGKAVENYNALAKKALELGDFVTYNLATTVLADEVKDEQHTEDVLNSLEVK</sequence>
<dbReference type="Proteomes" id="UP000027093">
    <property type="component" value="Chromosome"/>
</dbReference>
<dbReference type="KEGG" id="nvn:NVIE_017250"/>
<dbReference type="GO" id="GO:0005829">
    <property type="term" value="C:cytosol"/>
    <property type="evidence" value="ECO:0007669"/>
    <property type="project" value="TreeGrafter"/>
</dbReference>
<keyword evidence="1" id="KW-0409">Iron storage</keyword>
<reference evidence="4 5" key="1">
    <citation type="journal article" date="2014" name="Int. J. Syst. Evol. Microbiol.">
        <title>Nitrososphaera viennensis gen. nov., sp. nov., an aerobic and mesophilic, ammonia-oxidizing archaeon from soil and a member of the archaeal phylum Thaumarchaeota.</title>
        <authorList>
            <person name="Stieglmeier M."/>
            <person name="Klingl A."/>
            <person name="Alves R.J."/>
            <person name="Rittmann S.K."/>
            <person name="Melcher M."/>
            <person name="Leisch N."/>
            <person name="Schleper C."/>
        </authorList>
    </citation>
    <scope>NUCLEOTIDE SEQUENCE [LARGE SCALE GENOMIC DNA]</scope>
    <source>
        <strain evidence="4">EN76</strain>
    </source>
</reference>
<dbReference type="OrthoDB" id="6978at2157"/>
<dbReference type="GO" id="GO:0008199">
    <property type="term" value="F:ferric iron binding"/>
    <property type="evidence" value="ECO:0007669"/>
    <property type="project" value="InterPro"/>
</dbReference>
<evidence type="ECO:0000256" key="1">
    <source>
        <dbReference type="ARBA" id="ARBA00022434"/>
    </source>
</evidence>
<keyword evidence="5" id="KW-1185">Reference proteome</keyword>
<dbReference type="Pfam" id="PF00210">
    <property type="entry name" value="Ferritin"/>
    <property type="match status" value="1"/>
</dbReference>
<dbReference type="EMBL" id="CP007536">
    <property type="protein sequence ID" value="AIC15985.1"/>
    <property type="molecule type" value="Genomic_DNA"/>
</dbReference>
<evidence type="ECO:0000256" key="2">
    <source>
        <dbReference type="ARBA" id="ARBA00023004"/>
    </source>
</evidence>
<dbReference type="STRING" id="926571.NVIE_017250"/>
<proteinExistence type="predicted"/>
<dbReference type="GO" id="GO:0006879">
    <property type="term" value="P:intracellular iron ion homeostasis"/>
    <property type="evidence" value="ECO:0007669"/>
    <property type="project" value="UniProtKB-KW"/>
</dbReference>
<dbReference type="InterPro" id="IPR009040">
    <property type="entry name" value="Ferritin-like_diiron"/>
</dbReference>
<dbReference type="InterPro" id="IPR012347">
    <property type="entry name" value="Ferritin-like"/>
</dbReference>
<dbReference type="HOGENOM" id="CLU_104506_4_0_2"/>
<dbReference type="InterPro" id="IPR009078">
    <property type="entry name" value="Ferritin-like_SF"/>
</dbReference>
<dbReference type="RefSeq" id="WP_075054862.1">
    <property type="nucleotide sequence ID" value="NZ_CP007536.1"/>
</dbReference>
<dbReference type="GeneID" id="74946992"/>
<evidence type="ECO:0000259" key="3">
    <source>
        <dbReference type="PROSITE" id="PS50905"/>
    </source>
</evidence>
<dbReference type="InterPro" id="IPR008331">
    <property type="entry name" value="Ferritin_DPS_dom"/>
</dbReference>
<dbReference type="GO" id="GO:0020037">
    <property type="term" value="F:heme binding"/>
    <property type="evidence" value="ECO:0007669"/>
    <property type="project" value="TreeGrafter"/>
</dbReference>
<gene>
    <name evidence="4" type="primary">dps2</name>
    <name evidence="4" type="ORF">NVIE_017250</name>
</gene>
<name>A0A060HLA0_9ARCH</name>
<accession>A0A060HLA0</accession>
<dbReference type="SUPFAM" id="SSF47240">
    <property type="entry name" value="Ferritin-like"/>
    <property type="match status" value="1"/>
</dbReference>
<dbReference type="GO" id="GO:0004322">
    <property type="term" value="F:ferroxidase activity"/>
    <property type="evidence" value="ECO:0007669"/>
    <property type="project" value="TreeGrafter"/>
</dbReference>
<organism evidence="4 5">
    <name type="scientific">Nitrososphaera viennensis EN76</name>
    <dbReference type="NCBI Taxonomy" id="926571"/>
    <lineage>
        <taxon>Archaea</taxon>
        <taxon>Nitrososphaerota</taxon>
        <taxon>Nitrososphaeria</taxon>
        <taxon>Nitrososphaerales</taxon>
        <taxon>Nitrososphaeraceae</taxon>
        <taxon>Nitrososphaera</taxon>
    </lineage>
</organism>
<dbReference type="PANTHER" id="PTHR30295">
    <property type="entry name" value="BACTERIOFERRITIN"/>
    <property type="match status" value="1"/>
</dbReference>
<dbReference type="AlphaFoldDB" id="A0A060HLA0"/>
<feature type="domain" description="Ferritin-like diiron" evidence="3">
    <location>
        <begin position="10"/>
        <end position="163"/>
    </location>
</feature>
<protein>
    <submittedName>
        <fullName evidence="4">Putative ferritin, Dps family protein</fullName>
    </submittedName>
</protein>
<dbReference type="PROSITE" id="PS50905">
    <property type="entry name" value="FERRITIN_LIKE"/>
    <property type="match status" value="1"/>
</dbReference>